<dbReference type="STRING" id="990316.MCON_0236"/>
<evidence type="ECO:0000313" key="2">
    <source>
        <dbReference type="Proteomes" id="UP000007807"/>
    </source>
</evidence>
<dbReference type="Proteomes" id="UP000007807">
    <property type="component" value="Chromosome"/>
</dbReference>
<dbReference type="HOGENOM" id="CLU_140791_0_0_2"/>
<reference evidence="1 2" key="1">
    <citation type="journal article" date="2011" name="J. Bacteriol.">
        <title>Complete genome sequence of Methanosaeta concilii, a specialist in aceticlastic methanogenesis.</title>
        <authorList>
            <person name="Barber R.D."/>
            <person name="Zhang L."/>
            <person name="Harnack M."/>
            <person name="Olson M.V."/>
            <person name="Kaul R."/>
            <person name="Ingram-Smith C."/>
            <person name="Smith K.S."/>
        </authorList>
    </citation>
    <scope>NUCLEOTIDE SEQUENCE [LARGE SCALE GENOMIC DNA]</scope>
    <source>
        <strain evidence="2">ATCC 5969 / DSM 3671 / JCM 10134 / NBRC 103675 / OCM 69 / GP-6</strain>
    </source>
</reference>
<keyword evidence="2" id="KW-1185">Reference proteome</keyword>
<dbReference type="EMBL" id="CP002565">
    <property type="protein sequence ID" value="AEB67130.1"/>
    <property type="molecule type" value="Genomic_DNA"/>
</dbReference>
<name>F4BV62_METSG</name>
<accession>F4BV62</accession>
<sequence length="155" mass="17055">MHILLNEEEIAYIEGENGTIAMAKTKGHFFYLETEQKEIVLFTEPEELMVASSFGRGEKIRRGLHCTLFQLRELEAPLIVLPKGHPASPRLKTVVSIGPSTRLSCMILPGTHPEQNVLCGSEEFHGLEIIAESGGAEVRGWPAGGQIASVTVERF</sequence>
<proteinExistence type="predicted"/>
<dbReference type="KEGG" id="mcj:MCON_0236"/>
<protein>
    <submittedName>
        <fullName evidence="1">Uncharacterized protein</fullName>
    </submittedName>
</protein>
<dbReference type="OrthoDB" id="80177at2157"/>
<organism evidence="1 2">
    <name type="scientific">Methanothrix soehngenii (strain ATCC 5969 / DSM 3671 / JCM 10134 / NBRC 103675 / OCM 69 / GP-6)</name>
    <name type="common">Methanosaeta concilii</name>
    <dbReference type="NCBI Taxonomy" id="990316"/>
    <lineage>
        <taxon>Archaea</taxon>
        <taxon>Methanobacteriati</taxon>
        <taxon>Methanobacteriota</taxon>
        <taxon>Stenosarchaea group</taxon>
        <taxon>Methanomicrobia</taxon>
        <taxon>Methanotrichales</taxon>
        <taxon>Methanotrichaceae</taxon>
        <taxon>Methanothrix</taxon>
    </lineage>
</organism>
<gene>
    <name evidence="1" type="ordered locus">MCON_0236</name>
</gene>
<evidence type="ECO:0000313" key="1">
    <source>
        <dbReference type="EMBL" id="AEB67130.1"/>
    </source>
</evidence>
<dbReference type="InParanoid" id="F4BV62"/>
<dbReference type="AlphaFoldDB" id="F4BV62"/>